<dbReference type="AlphaFoldDB" id="A0A1G1T441"/>
<dbReference type="Pfam" id="PF13366">
    <property type="entry name" value="PDDEXK_3"/>
    <property type="match status" value="1"/>
</dbReference>
<dbReference type="STRING" id="1908236.BEN48_02110"/>
<organism evidence="1 2">
    <name type="scientific">Hymenobacter glacialis</name>
    <dbReference type="NCBI Taxonomy" id="1908236"/>
    <lineage>
        <taxon>Bacteria</taxon>
        <taxon>Pseudomonadati</taxon>
        <taxon>Bacteroidota</taxon>
        <taxon>Cytophagia</taxon>
        <taxon>Cytophagales</taxon>
        <taxon>Hymenobacteraceae</taxon>
        <taxon>Hymenobacter</taxon>
    </lineage>
</organism>
<dbReference type="Proteomes" id="UP000177791">
    <property type="component" value="Unassembled WGS sequence"/>
</dbReference>
<dbReference type="NCBIfam" id="TIGR04256">
    <property type="entry name" value="GxxExxY"/>
    <property type="match status" value="1"/>
</dbReference>
<dbReference type="RefSeq" id="WP_070734204.1">
    <property type="nucleotide sequence ID" value="NZ_MDZC01000057.1"/>
</dbReference>
<dbReference type="OrthoDB" id="9806869at2"/>
<protein>
    <submittedName>
        <fullName evidence="1">GxxExxY protein</fullName>
    </submittedName>
</protein>
<name>A0A1G1T441_9BACT</name>
<keyword evidence="2" id="KW-1185">Reference proteome</keyword>
<evidence type="ECO:0000313" key="2">
    <source>
        <dbReference type="Proteomes" id="UP000177791"/>
    </source>
</evidence>
<reference evidence="1 2" key="1">
    <citation type="submission" date="2016-08" db="EMBL/GenBank/DDBJ databases">
        <title>Hymenobacter coccineus sp. nov., Hymenobacter lapidarius sp. nov. and Hymenobacter glacialis sp. nov., isolated from Antarctic soil.</title>
        <authorList>
            <person name="Sedlacek I."/>
            <person name="Kralova S."/>
            <person name="Kyrova K."/>
            <person name="Maslanova I."/>
            <person name="Stankova E."/>
            <person name="Vrbovska V."/>
            <person name="Nemec M."/>
            <person name="Bartak M."/>
            <person name="Svec P."/>
            <person name="Busse H.-J."/>
            <person name="Pantucek R."/>
        </authorList>
    </citation>
    <scope>NUCLEOTIDE SEQUENCE [LARGE SCALE GENOMIC DNA]</scope>
    <source>
        <strain evidence="1 2">CCM 8648</strain>
    </source>
</reference>
<proteinExistence type="predicted"/>
<comment type="caution">
    <text evidence="1">The sequence shown here is derived from an EMBL/GenBank/DDBJ whole genome shotgun (WGS) entry which is preliminary data.</text>
</comment>
<dbReference type="EMBL" id="MDZC01000057">
    <property type="protein sequence ID" value="OGX85643.1"/>
    <property type="molecule type" value="Genomic_DNA"/>
</dbReference>
<gene>
    <name evidence="1" type="ORF">BEN48_02110</name>
</gene>
<evidence type="ECO:0000313" key="1">
    <source>
        <dbReference type="EMBL" id="OGX85643.1"/>
    </source>
</evidence>
<dbReference type="InterPro" id="IPR026350">
    <property type="entry name" value="GxxExxY"/>
</dbReference>
<sequence length="130" mass="14651">MLLDSRFNDVTKTIIGCAMSVHRELGSGFLELIYQRGLAVELREAGLDFQGEVHLPVFYKNTSIGARRADFLVEGQVLVELKAVAELADAHFAQVVNYLKAYRLEVALLVNFGEASLRHRRFLHNPIRPV</sequence>
<accession>A0A1G1T441</accession>